<feature type="region of interest" description="Disordered" evidence="1">
    <location>
        <begin position="93"/>
        <end position="129"/>
    </location>
</feature>
<feature type="region of interest" description="Disordered" evidence="1">
    <location>
        <begin position="172"/>
        <end position="199"/>
    </location>
</feature>
<dbReference type="EMBL" id="JANPWB010000011">
    <property type="protein sequence ID" value="KAJ1124460.1"/>
    <property type="molecule type" value="Genomic_DNA"/>
</dbReference>
<proteinExistence type="predicted"/>
<keyword evidence="3" id="KW-1185">Reference proteome</keyword>
<organism evidence="2 3">
    <name type="scientific">Pleurodeles waltl</name>
    <name type="common">Iberian ribbed newt</name>
    <dbReference type="NCBI Taxonomy" id="8319"/>
    <lineage>
        <taxon>Eukaryota</taxon>
        <taxon>Metazoa</taxon>
        <taxon>Chordata</taxon>
        <taxon>Craniata</taxon>
        <taxon>Vertebrata</taxon>
        <taxon>Euteleostomi</taxon>
        <taxon>Amphibia</taxon>
        <taxon>Batrachia</taxon>
        <taxon>Caudata</taxon>
        <taxon>Salamandroidea</taxon>
        <taxon>Salamandridae</taxon>
        <taxon>Pleurodelinae</taxon>
        <taxon>Pleurodeles</taxon>
    </lineage>
</organism>
<accession>A0AAV7PGQ3</accession>
<name>A0AAV7PGQ3_PLEWA</name>
<evidence type="ECO:0000313" key="3">
    <source>
        <dbReference type="Proteomes" id="UP001066276"/>
    </source>
</evidence>
<dbReference type="Proteomes" id="UP001066276">
    <property type="component" value="Chromosome 7"/>
</dbReference>
<dbReference type="AlphaFoldDB" id="A0AAV7PGQ3"/>
<feature type="region of interest" description="Disordered" evidence="1">
    <location>
        <begin position="31"/>
        <end position="75"/>
    </location>
</feature>
<evidence type="ECO:0000256" key="1">
    <source>
        <dbReference type="SAM" id="MobiDB-lite"/>
    </source>
</evidence>
<comment type="caution">
    <text evidence="2">The sequence shown here is derived from an EMBL/GenBank/DDBJ whole genome shotgun (WGS) entry which is preliminary data.</text>
</comment>
<feature type="compositionally biased region" description="Low complexity" evidence="1">
    <location>
        <begin position="119"/>
        <end position="129"/>
    </location>
</feature>
<gene>
    <name evidence="2" type="ORF">NDU88_002921</name>
</gene>
<reference evidence="2" key="1">
    <citation type="journal article" date="2022" name="bioRxiv">
        <title>Sequencing and chromosome-scale assembly of the giantPleurodeles waltlgenome.</title>
        <authorList>
            <person name="Brown T."/>
            <person name="Elewa A."/>
            <person name="Iarovenko S."/>
            <person name="Subramanian E."/>
            <person name="Araus A.J."/>
            <person name="Petzold A."/>
            <person name="Susuki M."/>
            <person name="Suzuki K.-i.T."/>
            <person name="Hayashi T."/>
            <person name="Toyoda A."/>
            <person name="Oliveira C."/>
            <person name="Osipova E."/>
            <person name="Leigh N.D."/>
            <person name="Simon A."/>
            <person name="Yun M.H."/>
        </authorList>
    </citation>
    <scope>NUCLEOTIDE SEQUENCE</scope>
    <source>
        <strain evidence="2">20211129_DDA</strain>
        <tissue evidence="2">Liver</tissue>
    </source>
</reference>
<evidence type="ECO:0000313" key="2">
    <source>
        <dbReference type="EMBL" id="KAJ1124460.1"/>
    </source>
</evidence>
<sequence length="199" mass="22141">MYSGLPPSVGVQHKCHTYSFYWESRIFPVSSAPASSATSPEPPPGRAAPRLREPTSQVAQGPPQHHSAGRIPRAALTMPGPLRVSALLQLRTRRQHKPPARVAAPPPASSVRRHRQFRPQAALSPSSSQAIKNTSLLLPPASHRHPHIFYRFWQFVLAPMCRIIEGFQSGRRSSLKERPSRCSTGHAPHFYQETWGNTE</sequence>
<protein>
    <submittedName>
        <fullName evidence="2">Uncharacterized protein</fullName>
    </submittedName>
</protein>